<dbReference type="Proteomes" id="UP000095287">
    <property type="component" value="Unplaced"/>
</dbReference>
<organism evidence="1 2">
    <name type="scientific">Steinernema glaseri</name>
    <dbReference type="NCBI Taxonomy" id="37863"/>
    <lineage>
        <taxon>Eukaryota</taxon>
        <taxon>Metazoa</taxon>
        <taxon>Ecdysozoa</taxon>
        <taxon>Nematoda</taxon>
        <taxon>Chromadorea</taxon>
        <taxon>Rhabditida</taxon>
        <taxon>Tylenchina</taxon>
        <taxon>Panagrolaimomorpha</taxon>
        <taxon>Strongyloidoidea</taxon>
        <taxon>Steinernematidae</taxon>
        <taxon>Steinernema</taxon>
    </lineage>
</organism>
<dbReference type="WBParaSite" id="L893_g13156.t1">
    <property type="protein sequence ID" value="L893_g13156.t1"/>
    <property type="gene ID" value="L893_g13156"/>
</dbReference>
<protein>
    <submittedName>
        <fullName evidence="2">Uncharacterized protein</fullName>
    </submittedName>
</protein>
<evidence type="ECO:0000313" key="1">
    <source>
        <dbReference type="Proteomes" id="UP000095287"/>
    </source>
</evidence>
<reference evidence="2" key="1">
    <citation type="submission" date="2016-11" db="UniProtKB">
        <authorList>
            <consortium name="WormBaseParasite"/>
        </authorList>
    </citation>
    <scope>IDENTIFICATION</scope>
</reference>
<evidence type="ECO:0000313" key="2">
    <source>
        <dbReference type="WBParaSite" id="L893_g13156.t1"/>
    </source>
</evidence>
<proteinExistence type="predicted"/>
<accession>A0A1I7Y679</accession>
<name>A0A1I7Y679_9BILA</name>
<keyword evidence="1" id="KW-1185">Reference proteome</keyword>
<sequence>MMCDKDLRVLDVK</sequence>